<dbReference type="GO" id="GO:0000712">
    <property type="term" value="P:resolution of meiotic recombination intermediates"/>
    <property type="evidence" value="ECO:0007669"/>
    <property type="project" value="TreeGrafter"/>
</dbReference>
<evidence type="ECO:0000256" key="4">
    <source>
        <dbReference type="ARBA" id="ARBA00022741"/>
    </source>
</evidence>
<dbReference type="EMBL" id="UZAF01018445">
    <property type="protein sequence ID" value="VDO51817.1"/>
    <property type="molecule type" value="Genomic_DNA"/>
</dbReference>
<evidence type="ECO:0000256" key="3">
    <source>
        <dbReference type="ARBA" id="ARBA00012895"/>
    </source>
</evidence>
<dbReference type="GO" id="GO:0005634">
    <property type="term" value="C:nucleus"/>
    <property type="evidence" value="ECO:0007669"/>
    <property type="project" value="TreeGrafter"/>
</dbReference>
<dbReference type="InterPro" id="IPR050634">
    <property type="entry name" value="DNA_Topoisomerase_II"/>
</dbReference>
<dbReference type="GO" id="GO:0000819">
    <property type="term" value="P:sister chromatid segregation"/>
    <property type="evidence" value="ECO:0007669"/>
    <property type="project" value="TreeGrafter"/>
</dbReference>
<keyword evidence="7" id="KW-0238">DNA-binding</keyword>
<reference evidence="9 10" key="2">
    <citation type="submission" date="2018-11" db="EMBL/GenBank/DDBJ databases">
        <authorList>
            <consortium name="Pathogen Informatics"/>
        </authorList>
    </citation>
    <scope>NUCLEOTIDE SEQUENCE [LARGE SCALE GENOMIC DNA]</scope>
    <source>
        <strain evidence="9 10">MHpl1</strain>
    </source>
</reference>
<dbReference type="OMA" id="IRPHERH"/>
<accession>A0A0N4WRI5</accession>
<keyword evidence="10" id="KW-1185">Reference proteome</keyword>
<evidence type="ECO:0000313" key="10">
    <source>
        <dbReference type="Proteomes" id="UP000268014"/>
    </source>
</evidence>
<gene>
    <name evidence="9" type="ORF">HPLM_LOCUS14094</name>
</gene>
<protein>
    <recommendedName>
        <fullName evidence="3">DNA topoisomerase (ATP-hydrolyzing)</fullName>
        <ecNumber evidence="3">5.6.2.2</ecNumber>
    </recommendedName>
</protein>
<comment type="cofactor">
    <cofactor evidence="2">
        <name>Mg(2+)</name>
        <dbReference type="ChEBI" id="CHEBI:18420"/>
    </cofactor>
</comment>
<keyword evidence="8" id="KW-0413">Isomerase</keyword>
<dbReference type="InterPro" id="IPR013760">
    <property type="entry name" value="Topo_IIA-like_dom_sf"/>
</dbReference>
<dbReference type="WBParaSite" id="HPLM_0001410201-mRNA-1">
    <property type="protein sequence ID" value="HPLM_0001410201-mRNA-1"/>
    <property type="gene ID" value="HPLM_0001410201"/>
</dbReference>
<dbReference type="EC" id="5.6.2.2" evidence="3"/>
<evidence type="ECO:0000313" key="11">
    <source>
        <dbReference type="WBParaSite" id="HPLM_0001410201-mRNA-1"/>
    </source>
</evidence>
<dbReference type="GO" id="GO:0005524">
    <property type="term" value="F:ATP binding"/>
    <property type="evidence" value="ECO:0007669"/>
    <property type="project" value="UniProtKB-KW"/>
</dbReference>
<dbReference type="InterPro" id="IPR013757">
    <property type="entry name" value="Topo_IIA_A_a_sf"/>
</dbReference>
<name>A0A0N4WRI5_HAEPC</name>
<dbReference type="GO" id="GO:0003918">
    <property type="term" value="F:DNA topoisomerase type II (double strand cut, ATP-hydrolyzing) activity"/>
    <property type="evidence" value="ECO:0007669"/>
    <property type="project" value="UniProtKB-EC"/>
</dbReference>
<sequence length="130" mass="15343">MQLRFVEATISGDVRPHGKHLSELESDMRSMGFEDDPVKSWKNEEANLSYLMNMPLSRLTIEEVEKLQNQVQSNRDKLNKVTQTSWQDSWLADLQALEKKRNIRYDTTPSEQLLRLLRREVFFSRLNFIG</sequence>
<dbReference type="SUPFAM" id="SSF56719">
    <property type="entry name" value="Type II DNA topoisomerase"/>
    <property type="match status" value="1"/>
</dbReference>
<keyword evidence="4" id="KW-0547">Nucleotide-binding</keyword>
<dbReference type="PANTHER" id="PTHR10169">
    <property type="entry name" value="DNA TOPOISOMERASE/GYRASE"/>
    <property type="match status" value="1"/>
</dbReference>
<dbReference type="STRING" id="6290.A0A0N4WRI5"/>
<evidence type="ECO:0000256" key="2">
    <source>
        <dbReference type="ARBA" id="ARBA00001946"/>
    </source>
</evidence>
<evidence type="ECO:0000256" key="6">
    <source>
        <dbReference type="ARBA" id="ARBA00023029"/>
    </source>
</evidence>
<dbReference type="Gene3D" id="1.10.268.10">
    <property type="entry name" value="Topoisomerase, domain 3"/>
    <property type="match status" value="1"/>
</dbReference>
<dbReference type="AlphaFoldDB" id="A0A0N4WRI5"/>
<keyword evidence="5" id="KW-0067">ATP-binding</keyword>
<organism evidence="11">
    <name type="scientific">Haemonchus placei</name>
    <name type="common">Barber's pole worm</name>
    <dbReference type="NCBI Taxonomy" id="6290"/>
    <lineage>
        <taxon>Eukaryota</taxon>
        <taxon>Metazoa</taxon>
        <taxon>Ecdysozoa</taxon>
        <taxon>Nematoda</taxon>
        <taxon>Chromadorea</taxon>
        <taxon>Rhabditida</taxon>
        <taxon>Rhabditina</taxon>
        <taxon>Rhabditomorpha</taxon>
        <taxon>Strongyloidea</taxon>
        <taxon>Trichostrongylidae</taxon>
        <taxon>Haemonchus</taxon>
    </lineage>
</organism>
<evidence type="ECO:0000256" key="8">
    <source>
        <dbReference type="ARBA" id="ARBA00023235"/>
    </source>
</evidence>
<evidence type="ECO:0000256" key="5">
    <source>
        <dbReference type="ARBA" id="ARBA00022840"/>
    </source>
</evidence>
<comment type="catalytic activity">
    <reaction evidence="1">
        <text>ATP-dependent breakage, passage and rejoining of double-stranded DNA.</text>
        <dbReference type="EC" id="5.6.2.2"/>
    </reaction>
</comment>
<dbReference type="OrthoDB" id="5852084at2759"/>
<evidence type="ECO:0000313" key="9">
    <source>
        <dbReference type="EMBL" id="VDO51817.1"/>
    </source>
</evidence>
<reference evidence="11" key="1">
    <citation type="submission" date="2017-02" db="UniProtKB">
        <authorList>
            <consortium name="WormBaseParasite"/>
        </authorList>
    </citation>
    <scope>IDENTIFICATION</scope>
</reference>
<dbReference type="GO" id="GO:0003677">
    <property type="term" value="F:DNA binding"/>
    <property type="evidence" value="ECO:0007669"/>
    <property type="project" value="UniProtKB-KW"/>
</dbReference>
<proteinExistence type="predicted"/>
<evidence type="ECO:0000256" key="7">
    <source>
        <dbReference type="ARBA" id="ARBA00023125"/>
    </source>
</evidence>
<keyword evidence="6" id="KW-0799">Topoisomerase</keyword>
<dbReference type="PANTHER" id="PTHR10169:SF38">
    <property type="entry name" value="DNA TOPOISOMERASE 2"/>
    <property type="match status" value="1"/>
</dbReference>
<dbReference type="Proteomes" id="UP000268014">
    <property type="component" value="Unassembled WGS sequence"/>
</dbReference>
<evidence type="ECO:0000256" key="1">
    <source>
        <dbReference type="ARBA" id="ARBA00000185"/>
    </source>
</evidence>